<evidence type="ECO:0000313" key="3">
    <source>
        <dbReference type="Proteomes" id="UP000037953"/>
    </source>
</evidence>
<feature type="transmembrane region" description="Helical" evidence="1">
    <location>
        <begin position="103"/>
        <end position="123"/>
    </location>
</feature>
<keyword evidence="1" id="KW-0812">Transmembrane</keyword>
<keyword evidence="1" id="KW-0472">Membrane</keyword>
<reference evidence="2 3" key="1">
    <citation type="journal article" date="2015" name="Genom Data">
        <title>Draft genome sequence of a multidrug-resistant Chryseobacterium indologenes isolate from Malaysia.</title>
        <authorList>
            <person name="Yu C.Y."/>
            <person name="Ang G.Y."/>
            <person name="Cheng H.J."/>
            <person name="Cheong Y.M."/>
            <person name="Yin W.F."/>
            <person name="Chan K.G."/>
        </authorList>
    </citation>
    <scope>NUCLEOTIDE SEQUENCE [LARGE SCALE GENOMIC DNA]</scope>
    <source>
        <strain evidence="2 3">CI_885</strain>
    </source>
</reference>
<dbReference type="AlphaFoldDB" id="A0A0N0ZRX5"/>
<protein>
    <submittedName>
        <fullName evidence="2">Uncharacterized protein</fullName>
    </submittedName>
</protein>
<dbReference type="PATRIC" id="fig|253.9.peg.3562"/>
<sequence>MKIKEAYYYLFYKLYKWYESGPFVWYSDWKAGISIIALEIWTCVSIYSYLSIFLNRKISLSITEPSGFIPYIIILSTNLYFFSSSHKWKLYFEEFEKWPKRKNLISGIIVWSIIALIIFNFIFSINLMKSLLD</sequence>
<feature type="transmembrane region" description="Helical" evidence="1">
    <location>
        <begin position="31"/>
        <end position="54"/>
    </location>
</feature>
<organism evidence="2 3">
    <name type="scientific">Chryseobacterium indologenes</name>
    <name type="common">Flavobacterium indologenes</name>
    <dbReference type="NCBI Taxonomy" id="253"/>
    <lineage>
        <taxon>Bacteria</taxon>
        <taxon>Pseudomonadati</taxon>
        <taxon>Bacteroidota</taxon>
        <taxon>Flavobacteriia</taxon>
        <taxon>Flavobacteriales</taxon>
        <taxon>Weeksellaceae</taxon>
        <taxon>Chryseobacterium group</taxon>
        <taxon>Chryseobacterium</taxon>
    </lineage>
</organism>
<feature type="transmembrane region" description="Helical" evidence="1">
    <location>
        <begin position="66"/>
        <end position="83"/>
    </location>
</feature>
<dbReference type="EMBL" id="LJOD01000040">
    <property type="protein sequence ID" value="KPE48970.1"/>
    <property type="molecule type" value="Genomic_DNA"/>
</dbReference>
<gene>
    <name evidence="2" type="ORF">AOB46_22540</name>
</gene>
<comment type="caution">
    <text evidence="2">The sequence shown here is derived from an EMBL/GenBank/DDBJ whole genome shotgun (WGS) entry which is preliminary data.</text>
</comment>
<accession>A0A0N0ZRX5</accession>
<reference evidence="3" key="2">
    <citation type="submission" date="2015-09" db="EMBL/GenBank/DDBJ databases">
        <title>Draft genome sequence of a multidrug-resistant Chryseobacterium indologenes isolate from Malaysia.</title>
        <authorList>
            <person name="Yu C.Y."/>
            <person name="Ang G.Y."/>
            <person name="Chan K.-G."/>
        </authorList>
    </citation>
    <scope>NUCLEOTIDE SEQUENCE [LARGE SCALE GENOMIC DNA]</scope>
    <source>
        <strain evidence="3">CI_885</strain>
    </source>
</reference>
<name>A0A0N0ZRX5_CHRID</name>
<proteinExistence type="predicted"/>
<dbReference type="OrthoDB" id="1452486at2"/>
<evidence type="ECO:0000313" key="2">
    <source>
        <dbReference type="EMBL" id="KPE48970.1"/>
    </source>
</evidence>
<keyword evidence="1" id="KW-1133">Transmembrane helix</keyword>
<dbReference type="RefSeq" id="WP_062703629.1">
    <property type="nucleotide sequence ID" value="NZ_LJOD01000040.1"/>
</dbReference>
<dbReference type="Proteomes" id="UP000037953">
    <property type="component" value="Unassembled WGS sequence"/>
</dbReference>
<evidence type="ECO:0000256" key="1">
    <source>
        <dbReference type="SAM" id="Phobius"/>
    </source>
</evidence>